<accession>A0ACC5XV43</accession>
<reference evidence="1 2" key="1">
    <citation type="journal article" date="2022" name="bioRxiv">
        <title>An ancient truncated duplication of the anti-Mullerian hormone receptor type 2 gene is a potential conserved master sex determinant in the Pangasiidae catfish family.</title>
        <authorList>
            <person name="Wen M."/>
            <person name="Pan Q."/>
            <person name="Jouanno E."/>
            <person name="Montfort J."/>
            <person name="Zahm M."/>
            <person name="Cabau C."/>
            <person name="Klopp C."/>
            <person name="Iampietro C."/>
            <person name="Roques C."/>
            <person name="Bouchez O."/>
            <person name="Castinel A."/>
            <person name="Donnadieu C."/>
            <person name="Parrinello H."/>
            <person name="Poncet C."/>
            <person name="Belmonte E."/>
            <person name="Gautier V."/>
            <person name="Avarre J.-C."/>
            <person name="Dugue R."/>
            <person name="Gustiano R."/>
            <person name="Ha T.T.T."/>
            <person name="Campet M."/>
            <person name="Sriphairoj K."/>
            <person name="Ribolli J."/>
            <person name="de Almeida F.L."/>
            <person name="Desvignes T."/>
            <person name="Postlethwait J.H."/>
            <person name="Bucao C.F."/>
            <person name="Robinson-Rechavi M."/>
            <person name="Bobe J."/>
            <person name="Herpin A."/>
            <person name="Guiguen Y."/>
        </authorList>
    </citation>
    <scope>NUCLEOTIDE SEQUENCE [LARGE SCALE GENOMIC DNA]</scope>
    <source>
        <strain evidence="1">YG-Dec2019</strain>
    </source>
</reference>
<comment type="caution">
    <text evidence="1">The sequence shown here is derived from an EMBL/GenBank/DDBJ whole genome shotgun (WGS) entry which is preliminary data.</text>
</comment>
<evidence type="ECO:0000313" key="2">
    <source>
        <dbReference type="Proteomes" id="UP000829447"/>
    </source>
</evidence>
<organism evidence="1 2">
    <name type="scientific">Pangasianodon gigas</name>
    <name type="common">Mekong giant catfish</name>
    <name type="synonym">Pangasius gigas</name>
    <dbReference type="NCBI Taxonomy" id="30993"/>
    <lineage>
        <taxon>Eukaryota</taxon>
        <taxon>Metazoa</taxon>
        <taxon>Chordata</taxon>
        <taxon>Craniata</taxon>
        <taxon>Vertebrata</taxon>
        <taxon>Euteleostomi</taxon>
        <taxon>Actinopterygii</taxon>
        <taxon>Neopterygii</taxon>
        <taxon>Teleostei</taxon>
        <taxon>Ostariophysi</taxon>
        <taxon>Siluriformes</taxon>
        <taxon>Pangasiidae</taxon>
        <taxon>Pangasianodon</taxon>
    </lineage>
</organism>
<proteinExistence type="predicted"/>
<sequence length="557" mass="61469">MHKHSSDKNNLKALQTSITMELCLYKGLLVVLLLHLCQGQDPALPSPSPESALPSLVDVIDAVKAAFMEAVKISKDDAARAVFEQVVEELGPQENVAEKPPATADDTEDELPAVVHEHADKEKTTSLSEENAKQEQADPKLNSSEQTLVLPDEEEVRQGAGLGQELGEEPVESIYQLKKSAEESVQEVEDPIPNIARDLVESTQEPKESFELESEDKSPSDQKDAELDESQIWSFESAPEGEQVAQAGVEEGKQELAETELIKVQEQTHNTDGIGEMEKEDGWKKDVEAHIESKIQKGGLFELAKQTEPQPDQDQEHGLVTDDDLKVKIVVEEKQNKDDQRLVDVGGHVVEVKTEKEDVEEEAAAHIDNEAVGGEAEVESLIPVLQATEKTSQELATDIMQETNDLNDIVTSRDPELNWDVPTLGISGHALPPFPTLGIELGESDELVEEPADKTQSTTPKQEAWKIGVIAIAFFLILQTLVTVIYILKCRRKRNSCAVPERVCEDGIGAVEHDAANADTDEQTTVDDLPERSEIQQEMFIMTPIHTHSMVEKSFNQ</sequence>
<name>A0ACC5XV43_PANGG</name>
<gene>
    <name evidence="1" type="ORF">PGIGA_G00175420</name>
</gene>
<evidence type="ECO:0000313" key="1">
    <source>
        <dbReference type="EMBL" id="MCI4394998.1"/>
    </source>
</evidence>
<protein>
    <submittedName>
        <fullName evidence="1">Uncharacterized protein</fullName>
    </submittedName>
</protein>
<keyword evidence="2" id="KW-1185">Reference proteome</keyword>
<dbReference type="Proteomes" id="UP000829447">
    <property type="component" value="Linkage Group LG28"/>
</dbReference>
<dbReference type="EMBL" id="CM040481">
    <property type="protein sequence ID" value="MCI4394998.1"/>
    <property type="molecule type" value="Genomic_DNA"/>
</dbReference>